<organism evidence="10 11">
    <name type="scientific">Dendroctonus ponderosae</name>
    <name type="common">Mountain pine beetle</name>
    <dbReference type="NCBI Taxonomy" id="77166"/>
    <lineage>
        <taxon>Eukaryota</taxon>
        <taxon>Metazoa</taxon>
        <taxon>Ecdysozoa</taxon>
        <taxon>Arthropoda</taxon>
        <taxon>Hexapoda</taxon>
        <taxon>Insecta</taxon>
        <taxon>Pterygota</taxon>
        <taxon>Neoptera</taxon>
        <taxon>Endopterygota</taxon>
        <taxon>Coleoptera</taxon>
        <taxon>Polyphaga</taxon>
        <taxon>Cucujiformia</taxon>
        <taxon>Curculionidae</taxon>
        <taxon>Scolytinae</taxon>
        <taxon>Dendroctonus</taxon>
    </lineage>
</organism>
<evidence type="ECO:0000256" key="1">
    <source>
        <dbReference type="ARBA" id="ARBA00004123"/>
    </source>
</evidence>
<dbReference type="EnsemblMetazoa" id="XM_019900563.1">
    <property type="protein sequence ID" value="XP_019756122.1"/>
    <property type="gene ID" value="LOC109534775"/>
</dbReference>
<dbReference type="SUPFAM" id="SSF57667">
    <property type="entry name" value="beta-beta-alpha zinc fingers"/>
    <property type="match status" value="4"/>
</dbReference>
<feature type="domain" description="C2H2-type" evidence="9">
    <location>
        <begin position="212"/>
        <end position="241"/>
    </location>
</feature>
<dbReference type="InterPro" id="IPR051061">
    <property type="entry name" value="Zinc_finger_trans_reg"/>
</dbReference>
<evidence type="ECO:0000256" key="4">
    <source>
        <dbReference type="ARBA" id="ARBA00022771"/>
    </source>
</evidence>
<feature type="domain" description="C2H2-type" evidence="9">
    <location>
        <begin position="93"/>
        <end position="122"/>
    </location>
</feature>
<comment type="subcellular location">
    <subcellularLocation>
        <location evidence="1">Nucleus</location>
    </subcellularLocation>
</comment>
<dbReference type="InterPro" id="IPR036236">
    <property type="entry name" value="Znf_C2H2_sf"/>
</dbReference>
<evidence type="ECO:0000313" key="11">
    <source>
        <dbReference type="Proteomes" id="UP000019118"/>
    </source>
</evidence>
<dbReference type="FunFam" id="3.30.160.60:FF:001102">
    <property type="entry name" value="Transcription factor IIIA"/>
    <property type="match status" value="1"/>
</dbReference>
<sequence>MCATIFHTQDPKPKLDMMSFQDCVADEHWDYLFANSKANPQENTPKIHCKLEQTDSDEGYRSAISPKATETKKNPKRPTAFALQESKFNVNRFHCEYDGCSRTYSTVGNLRTHMKTHKGDYRFKCTVSDCNKAFLTSYSLKIHVRVHTKVKPFGCMQDDCHKAFNTLYRLRAHERIHNGQTFNCEAAGCKKFFTTLSDLKKHRRTHTREKPYRCEENGCGKSFSASHHLKMHHRIHSGEKPYACKETPQCSRAFATSHSLKSHIKTHQKGTVQNSGGSAPEPQVVQIVKAENCNFEFEKNFYFENFEGDVDWGQQAPADPLDVSGQTANNPAFQAPALDASQYFDSLYSPYTFPATIDGSYSLPVQPITEQVSHMQLDSKPKFAAVIENDLSSQFEMANGLKNYATVNTAEPVDVQLPFNIGTENVDKQDTLINEPSAGLEENSLITEFENAGINLYDFGESFGQGPFPLGNESPNVKILSVKAIVPNHPQLVNKEKALSSEGLQVNLATQEEISSAWGVSNFSNVGQFDVFQERLNENPLTAISTAVQSYLNLPPVQPSAAPIAPDPRVAVVEDIENVDRYLASLNSRPKSDALKTLTSEAEICTCDNCKCKDNANCQSCNPAPPEESASSIATTNCSNAASNGCKCDAQCPDASGCGENMFKQALLGVVQQNEGCKEKGEQCCVVLCLKTLEQLRQMMKFATNCSGFQNFSLGCLKNPPSDLCK</sequence>
<dbReference type="SMART" id="SM00355">
    <property type="entry name" value="ZnF_C2H2"/>
    <property type="match status" value="6"/>
</dbReference>
<dbReference type="InterPro" id="IPR013087">
    <property type="entry name" value="Znf_C2H2_type"/>
</dbReference>
<evidence type="ECO:0000256" key="8">
    <source>
        <dbReference type="SAM" id="MobiDB-lite"/>
    </source>
</evidence>
<dbReference type="Pfam" id="PF00096">
    <property type="entry name" value="zf-C2H2"/>
    <property type="match status" value="5"/>
</dbReference>
<keyword evidence="4 7" id="KW-0863">Zinc-finger</keyword>
<feature type="region of interest" description="Disordered" evidence="8">
    <location>
        <begin position="57"/>
        <end position="77"/>
    </location>
</feature>
<accession>A0AAR5P5J2</accession>
<dbReference type="PANTHER" id="PTHR46179:SF25">
    <property type="entry name" value="METAL RESPONSE ELEMENT-BINDING TRANSCRIPTION FACTOR-1, ISOFORM C"/>
    <property type="match status" value="1"/>
</dbReference>
<dbReference type="FunFam" id="3.30.160.60:FF:000397">
    <property type="entry name" value="Metal regulatory transcription factor 1"/>
    <property type="match status" value="1"/>
</dbReference>
<name>A0AAR5P5J2_DENPD</name>
<keyword evidence="5" id="KW-0862">Zinc</keyword>
<dbReference type="FunFam" id="3.30.160.60:FF:000072">
    <property type="entry name" value="zinc finger protein 143 isoform X1"/>
    <property type="match status" value="2"/>
</dbReference>
<keyword evidence="11" id="KW-1185">Reference proteome</keyword>
<reference evidence="10" key="2">
    <citation type="submission" date="2024-08" db="UniProtKB">
        <authorList>
            <consortium name="EnsemblMetazoa"/>
        </authorList>
    </citation>
    <scope>IDENTIFICATION</scope>
</reference>
<dbReference type="FunFam" id="3.30.160.60:FF:000125">
    <property type="entry name" value="Putative zinc finger protein 143"/>
    <property type="match status" value="1"/>
</dbReference>
<dbReference type="PROSITE" id="PS00028">
    <property type="entry name" value="ZINC_FINGER_C2H2_1"/>
    <property type="match status" value="5"/>
</dbReference>
<dbReference type="PANTHER" id="PTHR46179">
    <property type="entry name" value="ZINC FINGER PROTEIN"/>
    <property type="match status" value="1"/>
</dbReference>
<keyword evidence="2" id="KW-0479">Metal-binding</keyword>
<dbReference type="GO" id="GO:0008270">
    <property type="term" value="F:zinc ion binding"/>
    <property type="evidence" value="ECO:0007669"/>
    <property type="project" value="UniProtKB-KW"/>
</dbReference>
<evidence type="ECO:0000256" key="2">
    <source>
        <dbReference type="ARBA" id="ARBA00022723"/>
    </source>
</evidence>
<evidence type="ECO:0000256" key="6">
    <source>
        <dbReference type="ARBA" id="ARBA00023242"/>
    </source>
</evidence>
<evidence type="ECO:0000256" key="5">
    <source>
        <dbReference type="ARBA" id="ARBA00022833"/>
    </source>
</evidence>
<keyword evidence="3" id="KW-0677">Repeat</keyword>
<evidence type="ECO:0000313" key="10">
    <source>
        <dbReference type="EnsemblMetazoa" id="XP_019756122.1"/>
    </source>
</evidence>
<evidence type="ECO:0000256" key="3">
    <source>
        <dbReference type="ARBA" id="ARBA00022737"/>
    </source>
</evidence>
<feature type="domain" description="C2H2-type" evidence="9">
    <location>
        <begin position="182"/>
        <end position="211"/>
    </location>
</feature>
<dbReference type="Proteomes" id="UP000019118">
    <property type="component" value="Unassembled WGS sequence"/>
</dbReference>
<reference evidence="11" key="1">
    <citation type="journal article" date="2013" name="Genome Biol.">
        <title>Draft genome of the mountain pine beetle, Dendroctonus ponderosae Hopkins, a major forest pest.</title>
        <authorList>
            <person name="Keeling C.I."/>
            <person name="Yuen M.M."/>
            <person name="Liao N.Y."/>
            <person name="Docking T.R."/>
            <person name="Chan S.K."/>
            <person name="Taylor G.A."/>
            <person name="Palmquist D.L."/>
            <person name="Jackman S.D."/>
            <person name="Nguyen A."/>
            <person name="Li M."/>
            <person name="Henderson H."/>
            <person name="Janes J.K."/>
            <person name="Zhao Y."/>
            <person name="Pandoh P."/>
            <person name="Moore R."/>
            <person name="Sperling F.A."/>
            <person name="Huber D.P."/>
            <person name="Birol I."/>
            <person name="Jones S.J."/>
            <person name="Bohlmann J."/>
        </authorList>
    </citation>
    <scope>NUCLEOTIDE SEQUENCE</scope>
</reference>
<dbReference type="PROSITE" id="PS50157">
    <property type="entry name" value="ZINC_FINGER_C2H2_2"/>
    <property type="match status" value="6"/>
</dbReference>
<feature type="domain" description="C2H2-type" evidence="9">
    <location>
        <begin position="123"/>
        <end position="152"/>
    </location>
</feature>
<proteinExistence type="predicted"/>
<dbReference type="Gene3D" id="3.30.160.60">
    <property type="entry name" value="Classic Zinc Finger"/>
    <property type="match status" value="6"/>
</dbReference>
<feature type="domain" description="C2H2-type" evidence="9">
    <location>
        <begin position="242"/>
        <end position="267"/>
    </location>
</feature>
<dbReference type="GO" id="GO:0006357">
    <property type="term" value="P:regulation of transcription by RNA polymerase II"/>
    <property type="evidence" value="ECO:0007669"/>
    <property type="project" value="TreeGrafter"/>
</dbReference>
<keyword evidence="6" id="KW-0539">Nucleus</keyword>
<evidence type="ECO:0000256" key="7">
    <source>
        <dbReference type="PROSITE-ProRule" id="PRU00042"/>
    </source>
</evidence>
<protein>
    <recommendedName>
        <fullName evidence="9">C2H2-type domain-containing protein</fullName>
    </recommendedName>
</protein>
<feature type="domain" description="C2H2-type" evidence="9">
    <location>
        <begin position="153"/>
        <end position="182"/>
    </location>
</feature>
<dbReference type="AlphaFoldDB" id="A0AAR5P5J2"/>
<dbReference type="GO" id="GO:0005634">
    <property type="term" value="C:nucleus"/>
    <property type="evidence" value="ECO:0007669"/>
    <property type="project" value="UniProtKB-SubCell"/>
</dbReference>
<evidence type="ECO:0000259" key="9">
    <source>
        <dbReference type="PROSITE" id="PS50157"/>
    </source>
</evidence>